<dbReference type="InterPro" id="IPR020846">
    <property type="entry name" value="MFS_dom"/>
</dbReference>
<proteinExistence type="inferred from homology"/>
<evidence type="ECO:0000313" key="6">
    <source>
        <dbReference type="Proteomes" id="UP000193986"/>
    </source>
</evidence>
<feature type="transmembrane region" description="Helical" evidence="3">
    <location>
        <begin position="130"/>
        <end position="148"/>
    </location>
</feature>
<sequence>MAAPLDELSRALSQTTINGIEVVPPLGRQPPLSEEKIGDDKEFETEMADIPFEYPEGGYGWVVLGCCMTFAALTMGWGVSWGVFQSYYIQAFPNESPSSLALIGGLTGLFMNTTSYVSGRTSDKFGFKRVLYLSTFCSWLSFFLASWSTKLWQIMLTQGVMTGISAGMGLPVFFSLPSQWFHRRRGLASGLAVGGAGFGACICTILVRLMLVRIGVHHTLLIYSFINLILMSVATFLLRGQPNSPEANKSGTGPWFDPRIWKIGSFYLLEGCLLINTFGYTCVFFYLSEYASTLHHPKSSLAAAIPLSIANLCAGIGRVLVGFLADRIGALNSLFLSCLLASVFIFSLWLTATSFGAVMAFAVLYGLVAPTYLSLIPIAAIRVVGSDNLASNVGVCLMLTAPGAFAGGPVGGAILKATGQYKWLIVFAGAMHAFAAISIIICRFVLQRRILCKV</sequence>
<dbReference type="Pfam" id="PF07690">
    <property type="entry name" value="MFS_1"/>
    <property type="match status" value="1"/>
</dbReference>
<feature type="transmembrane region" description="Helical" evidence="3">
    <location>
        <begin position="333"/>
        <end position="352"/>
    </location>
</feature>
<feature type="transmembrane region" description="Helical" evidence="3">
    <location>
        <begin position="299"/>
        <end position="321"/>
    </location>
</feature>
<evidence type="ECO:0000259" key="4">
    <source>
        <dbReference type="PROSITE" id="PS50850"/>
    </source>
</evidence>
<dbReference type="InParanoid" id="A0A1Y2AW27"/>
<keyword evidence="3" id="KW-0812">Transmembrane</keyword>
<evidence type="ECO:0000256" key="1">
    <source>
        <dbReference type="ARBA" id="ARBA00004141"/>
    </source>
</evidence>
<protein>
    <submittedName>
        <fullName evidence="5">Major facilitator superfamily domain-containing protein</fullName>
    </submittedName>
</protein>
<feature type="domain" description="Major facilitator superfamily (MFS) profile" evidence="4">
    <location>
        <begin position="62"/>
        <end position="450"/>
    </location>
</feature>
<evidence type="ECO:0000256" key="3">
    <source>
        <dbReference type="SAM" id="Phobius"/>
    </source>
</evidence>
<accession>A0A1Y2AW27</accession>
<dbReference type="PANTHER" id="PTHR11360:SF284">
    <property type="entry name" value="EG:103B4.3 PROTEIN-RELATED"/>
    <property type="match status" value="1"/>
</dbReference>
<dbReference type="PROSITE" id="PS50850">
    <property type="entry name" value="MFS"/>
    <property type="match status" value="1"/>
</dbReference>
<dbReference type="GO" id="GO:0022857">
    <property type="term" value="F:transmembrane transporter activity"/>
    <property type="evidence" value="ECO:0007669"/>
    <property type="project" value="InterPro"/>
</dbReference>
<dbReference type="InterPro" id="IPR036259">
    <property type="entry name" value="MFS_trans_sf"/>
</dbReference>
<gene>
    <name evidence="5" type="ORF">BCR39DRAFT_589496</name>
</gene>
<keyword evidence="6" id="KW-1185">Reference proteome</keyword>
<dbReference type="InterPro" id="IPR011701">
    <property type="entry name" value="MFS"/>
</dbReference>
<dbReference type="EMBL" id="MCFC01000044">
    <property type="protein sequence ID" value="ORY26769.1"/>
    <property type="molecule type" value="Genomic_DNA"/>
</dbReference>
<comment type="similarity">
    <text evidence="2">Belongs to the major facilitator superfamily. Monocarboxylate porter (TC 2.A.1.13) family.</text>
</comment>
<feature type="transmembrane region" description="Helical" evidence="3">
    <location>
        <begin position="421"/>
        <end position="446"/>
    </location>
</feature>
<keyword evidence="3" id="KW-0472">Membrane</keyword>
<organism evidence="5 6">
    <name type="scientific">Naematelia encephala</name>
    <dbReference type="NCBI Taxonomy" id="71784"/>
    <lineage>
        <taxon>Eukaryota</taxon>
        <taxon>Fungi</taxon>
        <taxon>Dikarya</taxon>
        <taxon>Basidiomycota</taxon>
        <taxon>Agaricomycotina</taxon>
        <taxon>Tremellomycetes</taxon>
        <taxon>Tremellales</taxon>
        <taxon>Naemateliaceae</taxon>
        <taxon>Naematelia</taxon>
    </lineage>
</organism>
<feature type="transmembrane region" description="Helical" evidence="3">
    <location>
        <begin position="266"/>
        <end position="287"/>
    </location>
</feature>
<comment type="caution">
    <text evidence="5">The sequence shown here is derived from an EMBL/GenBank/DDBJ whole genome shotgun (WGS) entry which is preliminary data.</text>
</comment>
<feature type="transmembrane region" description="Helical" evidence="3">
    <location>
        <begin position="220"/>
        <end position="238"/>
    </location>
</feature>
<dbReference type="PANTHER" id="PTHR11360">
    <property type="entry name" value="MONOCARBOXYLATE TRANSPORTER"/>
    <property type="match status" value="1"/>
</dbReference>
<comment type="subcellular location">
    <subcellularLocation>
        <location evidence="1">Membrane</location>
        <topology evidence="1">Multi-pass membrane protein</topology>
    </subcellularLocation>
</comment>
<keyword evidence="3" id="KW-1133">Transmembrane helix</keyword>
<dbReference type="OrthoDB" id="2213137at2759"/>
<evidence type="ECO:0000256" key="2">
    <source>
        <dbReference type="ARBA" id="ARBA00006727"/>
    </source>
</evidence>
<feature type="transmembrane region" description="Helical" evidence="3">
    <location>
        <begin position="154"/>
        <end position="174"/>
    </location>
</feature>
<dbReference type="Proteomes" id="UP000193986">
    <property type="component" value="Unassembled WGS sequence"/>
</dbReference>
<dbReference type="Gene3D" id="1.20.1250.20">
    <property type="entry name" value="MFS general substrate transporter like domains"/>
    <property type="match status" value="1"/>
</dbReference>
<dbReference type="InterPro" id="IPR050327">
    <property type="entry name" value="Proton-linked_MCT"/>
</dbReference>
<feature type="transmembrane region" description="Helical" evidence="3">
    <location>
        <begin position="186"/>
        <end position="208"/>
    </location>
</feature>
<evidence type="ECO:0000313" key="5">
    <source>
        <dbReference type="EMBL" id="ORY26769.1"/>
    </source>
</evidence>
<feature type="transmembrane region" description="Helical" evidence="3">
    <location>
        <begin position="358"/>
        <end position="381"/>
    </location>
</feature>
<reference evidence="5 6" key="1">
    <citation type="submission" date="2016-07" db="EMBL/GenBank/DDBJ databases">
        <title>Pervasive Adenine N6-methylation of Active Genes in Fungi.</title>
        <authorList>
            <consortium name="DOE Joint Genome Institute"/>
            <person name="Mondo S.J."/>
            <person name="Dannebaum R.O."/>
            <person name="Kuo R.C."/>
            <person name="Labutti K."/>
            <person name="Haridas S."/>
            <person name="Kuo A."/>
            <person name="Salamov A."/>
            <person name="Ahrendt S.R."/>
            <person name="Lipzen A."/>
            <person name="Sullivan W."/>
            <person name="Andreopoulos W.B."/>
            <person name="Clum A."/>
            <person name="Lindquist E."/>
            <person name="Daum C."/>
            <person name="Ramamoorthy G.K."/>
            <person name="Gryganskyi A."/>
            <person name="Culley D."/>
            <person name="Magnuson J.K."/>
            <person name="James T.Y."/>
            <person name="O'Malley M.A."/>
            <person name="Stajich J.E."/>
            <person name="Spatafora J.W."/>
            <person name="Visel A."/>
            <person name="Grigoriev I.V."/>
        </authorList>
    </citation>
    <scope>NUCLEOTIDE SEQUENCE [LARGE SCALE GENOMIC DNA]</scope>
    <source>
        <strain evidence="5 6">68-887.2</strain>
    </source>
</reference>
<dbReference type="SUPFAM" id="SSF103473">
    <property type="entry name" value="MFS general substrate transporter"/>
    <property type="match status" value="1"/>
</dbReference>
<dbReference type="AlphaFoldDB" id="A0A1Y2AW27"/>
<dbReference type="GO" id="GO:0016020">
    <property type="term" value="C:membrane"/>
    <property type="evidence" value="ECO:0007669"/>
    <property type="project" value="UniProtKB-SubCell"/>
</dbReference>
<feature type="transmembrane region" description="Helical" evidence="3">
    <location>
        <begin position="393"/>
        <end position="415"/>
    </location>
</feature>
<name>A0A1Y2AW27_9TREE</name>
<feature type="transmembrane region" description="Helical" evidence="3">
    <location>
        <begin position="59"/>
        <end position="79"/>
    </location>
</feature>
<feature type="transmembrane region" description="Helical" evidence="3">
    <location>
        <begin position="99"/>
        <end position="118"/>
    </location>
</feature>